<feature type="signal peptide" evidence="1">
    <location>
        <begin position="1"/>
        <end position="23"/>
    </location>
</feature>
<feature type="chain" id="PRO_5014675913" evidence="1">
    <location>
        <begin position="24"/>
        <end position="113"/>
    </location>
</feature>
<accession>A0A2M3ZTN3</accession>
<proteinExistence type="predicted"/>
<organism evidence="2">
    <name type="scientific">Anopheles braziliensis</name>
    <dbReference type="NCBI Taxonomy" id="58242"/>
    <lineage>
        <taxon>Eukaryota</taxon>
        <taxon>Metazoa</taxon>
        <taxon>Ecdysozoa</taxon>
        <taxon>Arthropoda</taxon>
        <taxon>Hexapoda</taxon>
        <taxon>Insecta</taxon>
        <taxon>Pterygota</taxon>
        <taxon>Neoptera</taxon>
        <taxon>Endopterygota</taxon>
        <taxon>Diptera</taxon>
        <taxon>Nematocera</taxon>
        <taxon>Culicoidea</taxon>
        <taxon>Culicidae</taxon>
        <taxon>Anophelinae</taxon>
        <taxon>Anopheles</taxon>
    </lineage>
</organism>
<dbReference type="EMBL" id="GGFM01010977">
    <property type="protein sequence ID" value="MBW31728.1"/>
    <property type="molecule type" value="Transcribed_RNA"/>
</dbReference>
<protein>
    <submittedName>
        <fullName evidence="2">Putative secreted peptide</fullName>
    </submittedName>
</protein>
<dbReference type="AlphaFoldDB" id="A0A2M3ZTN3"/>
<keyword evidence="1" id="KW-0732">Signal</keyword>
<evidence type="ECO:0000256" key="1">
    <source>
        <dbReference type="SAM" id="SignalP"/>
    </source>
</evidence>
<name>A0A2M3ZTN3_9DIPT</name>
<sequence>MAKAMANWMVCCVGLRPLVGATGAPRTCQRPPYIRSSSLPSTWLTDSLFLPLKQAKKIKLSLITPVAASCYFLLMAVTHGLSIWPRKAQNTQQYTRLVKKKWLDFKCIFRYRS</sequence>
<evidence type="ECO:0000313" key="2">
    <source>
        <dbReference type="EMBL" id="MBW31728.1"/>
    </source>
</evidence>
<reference evidence="2" key="1">
    <citation type="submission" date="2018-01" db="EMBL/GenBank/DDBJ databases">
        <title>An insight into the sialome of Amazonian anophelines.</title>
        <authorList>
            <person name="Ribeiro J.M."/>
            <person name="Scarpassa V."/>
            <person name="Calvo E."/>
        </authorList>
    </citation>
    <scope>NUCLEOTIDE SEQUENCE</scope>
    <source>
        <tissue evidence="2">Salivary glands</tissue>
    </source>
</reference>